<name>A0A8B7NVC8_HYAAZ</name>
<keyword evidence="3" id="KW-1185">Reference proteome</keyword>
<reference evidence="4" key="1">
    <citation type="submission" date="2025-08" db="UniProtKB">
        <authorList>
            <consortium name="RefSeq"/>
        </authorList>
    </citation>
    <scope>IDENTIFICATION</scope>
    <source>
        <tissue evidence="4">Whole organism</tissue>
    </source>
</reference>
<dbReference type="KEGG" id="hazt:108674250"/>
<feature type="domain" description="Coiled-coil protein 142 C-terminal" evidence="2">
    <location>
        <begin position="535"/>
        <end position="882"/>
    </location>
</feature>
<feature type="compositionally biased region" description="Low complexity" evidence="1">
    <location>
        <begin position="471"/>
        <end position="485"/>
    </location>
</feature>
<dbReference type="Pfam" id="PF14923">
    <property type="entry name" value="CCDC142"/>
    <property type="match status" value="1"/>
</dbReference>
<dbReference type="OrthoDB" id="6337789at2759"/>
<gene>
    <name evidence="4" type="primary">LOC108674250</name>
</gene>
<feature type="compositionally biased region" description="Polar residues" evidence="1">
    <location>
        <begin position="194"/>
        <end position="204"/>
    </location>
</feature>
<dbReference type="AlphaFoldDB" id="A0A8B7NVC8"/>
<dbReference type="GeneID" id="108674250"/>
<sequence>MATESCSESSNNNQIFLDYSAKSSNFLSGSYTLLLALQHIHRGLKEENHRLPKSSLKTHSIVIGRHEEVLLKVIQLLKSYAMNFIDFHVEYLELHKCKDQCNGPARARARSSRKSLILQRDAILHCVDKIVLCQLRFMSQHFSESSDSFKGENVFKVIRCYNAILEKLKLCSEADFELEEEKPRVQEENVDLNAPSTSSLSVPSTKKRQSEPPPAPPPIEKIKIRLTPEPMVAPSSQLKKFTASRILQSVGSVRCGYVTEYIAEALLSRIDVPVQNGHSPKMNLPWKPVSFGSGISGKSHFDIFEEALAKEEDENRLNQKKLDMALRQEFGEDFPGTDYLPDSECGDALKPLSSSNMARLIKTNTALLQLLFKKFINTPGVLVPSLVKFGRYGEHRLSKAGRTRLEGYYVDQIWGVGSNLVDELLLWSPLMVTQEHGTGARGAAIPGVRGTDRPTVMVASTNDETGEGILTPASQSSTGSSASTNTVISSSRNARESLCLRPSTQAGRVTRFRTLSFMTEGRCDTSTFFAPPALNNNYLLYLQDALQKYSRRGVLPGWCVEASECLITECGHLVSQSCLDRSLTVALGAYARRQPPPVHLSDGNFSTGGGVGFSSALEQLVWQVNQVEKTEPETEEKDWPIAELIESLSVLCSVCSSGLCLLQLRSQSLLHTWTTAPYYLLTQADLPHIIAQFNKIIMEEREYLVKTDVLQRALLVPYREKLVARTQALLAYAKRQECGAVEAVSEVCRTVALAHLQNAMPKPPVWRGVGRLPHEPHPYVAEYIGSVLQPVLDAVSQLGEQLQRRAGSAVLKVVCYAWLEHIRVQKIKFSLWGAQQLLKDFAALSEWVQSYPGLCAGAREQVLAVDVLRECEGVARLLMRQPPLVVGYSSLNQVAPLTTIKAGREHDKAVRLGGEREDIPAEMYVPNQTVWLGRRTRPSSSVCVRSAACCSWPY</sequence>
<organism evidence="3 4">
    <name type="scientific">Hyalella azteca</name>
    <name type="common">Amphipod</name>
    <dbReference type="NCBI Taxonomy" id="294128"/>
    <lineage>
        <taxon>Eukaryota</taxon>
        <taxon>Metazoa</taxon>
        <taxon>Ecdysozoa</taxon>
        <taxon>Arthropoda</taxon>
        <taxon>Crustacea</taxon>
        <taxon>Multicrustacea</taxon>
        <taxon>Malacostraca</taxon>
        <taxon>Eumalacostraca</taxon>
        <taxon>Peracarida</taxon>
        <taxon>Amphipoda</taxon>
        <taxon>Senticaudata</taxon>
        <taxon>Talitrida</taxon>
        <taxon>Talitroidea</taxon>
        <taxon>Hyalellidae</taxon>
        <taxon>Hyalella</taxon>
    </lineage>
</organism>
<proteinExistence type="predicted"/>
<dbReference type="RefSeq" id="XP_018017675.1">
    <property type="nucleotide sequence ID" value="XM_018162186.2"/>
</dbReference>
<accession>A0A8B7NVC8</accession>
<evidence type="ECO:0000313" key="3">
    <source>
        <dbReference type="Proteomes" id="UP000694843"/>
    </source>
</evidence>
<dbReference type="Proteomes" id="UP000694843">
    <property type="component" value="Unplaced"/>
</dbReference>
<dbReference type="InterPro" id="IPR055350">
    <property type="entry name" value="CCDC142_C"/>
</dbReference>
<feature type="region of interest" description="Disordered" evidence="1">
    <location>
        <begin position="465"/>
        <end position="485"/>
    </location>
</feature>
<evidence type="ECO:0000256" key="1">
    <source>
        <dbReference type="SAM" id="MobiDB-lite"/>
    </source>
</evidence>
<feature type="region of interest" description="Disordered" evidence="1">
    <location>
        <begin position="182"/>
        <end position="221"/>
    </location>
</feature>
<evidence type="ECO:0000259" key="2">
    <source>
        <dbReference type="Pfam" id="PF14923"/>
    </source>
</evidence>
<dbReference type="PANTHER" id="PTHR21436">
    <property type="entry name" value="COILED-COIL DOMAIN-CONTAINING PROTEIN 142"/>
    <property type="match status" value="1"/>
</dbReference>
<dbReference type="PANTHER" id="PTHR21436:SF2">
    <property type="entry name" value="COILED-COIL DOMAIN-CONTAINING PROTEIN 142"/>
    <property type="match status" value="1"/>
</dbReference>
<protein>
    <submittedName>
        <fullName evidence="4">Uncharacterized protein LOC108674250</fullName>
    </submittedName>
</protein>
<evidence type="ECO:0000313" key="4">
    <source>
        <dbReference type="RefSeq" id="XP_018017675.1"/>
    </source>
</evidence>
<dbReference type="InterPro" id="IPR026700">
    <property type="entry name" value="CCDC142"/>
</dbReference>